<proteinExistence type="predicted"/>
<dbReference type="InterPro" id="IPR025187">
    <property type="entry name" value="DUF4112"/>
</dbReference>
<feature type="transmembrane region" description="Helical" evidence="1">
    <location>
        <begin position="102"/>
        <end position="121"/>
    </location>
</feature>
<evidence type="ECO:0000313" key="2">
    <source>
        <dbReference type="EMBL" id="HCO23526.1"/>
    </source>
</evidence>
<reference evidence="2 3" key="1">
    <citation type="journal article" date="2018" name="Nat. Biotechnol.">
        <title>A standardized bacterial taxonomy based on genome phylogeny substantially revises the tree of life.</title>
        <authorList>
            <person name="Parks D.H."/>
            <person name="Chuvochina M."/>
            <person name="Waite D.W."/>
            <person name="Rinke C."/>
            <person name="Skarshewski A."/>
            <person name="Chaumeil P.A."/>
            <person name="Hugenholtz P."/>
        </authorList>
    </citation>
    <scope>NUCLEOTIDE SEQUENCE [LARGE SCALE GENOMIC DNA]</scope>
    <source>
        <strain evidence="2">UBA9375</strain>
    </source>
</reference>
<dbReference type="EMBL" id="DQAY01000060">
    <property type="protein sequence ID" value="HCO23526.1"/>
    <property type="molecule type" value="Genomic_DNA"/>
</dbReference>
<organism evidence="2 3">
    <name type="scientific">Gimesia maris</name>
    <dbReference type="NCBI Taxonomy" id="122"/>
    <lineage>
        <taxon>Bacteria</taxon>
        <taxon>Pseudomonadati</taxon>
        <taxon>Planctomycetota</taxon>
        <taxon>Planctomycetia</taxon>
        <taxon>Planctomycetales</taxon>
        <taxon>Planctomycetaceae</taxon>
        <taxon>Gimesia</taxon>
    </lineage>
</organism>
<dbReference type="AlphaFoldDB" id="A0A3D3R4L0"/>
<name>A0A3D3R4L0_9PLAN</name>
<accession>A0A3D3R4L0</accession>
<dbReference type="RefSeq" id="WP_278441277.1">
    <property type="nucleotide sequence ID" value="NZ_CAXBMG010000016.1"/>
</dbReference>
<gene>
    <name evidence="2" type="ORF">DIT97_10885</name>
</gene>
<dbReference type="PANTHER" id="PTHR35519:SF2">
    <property type="entry name" value="PH DOMAIN PROTEIN"/>
    <property type="match status" value="1"/>
</dbReference>
<evidence type="ECO:0000313" key="3">
    <source>
        <dbReference type="Proteomes" id="UP000263642"/>
    </source>
</evidence>
<dbReference type="PANTHER" id="PTHR35519">
    <property type="entry name" value="MEMBRANE PROTEINS"/>
    <property type="match status" value="1"/>
</dbReference>
<sequence>MIQKVKYKQSSPVKPIVLPARDSAYRAERVDRFAQFEKLTRFLDDAIKVPGTNMRIGWDSLIGIVPGLGDVVSTALSGYLIYQAKQLGASNWVLARMAGNVGLDFLIGAVPVVGDVFDAFFKSNRRNSQLLKKHLDRHNAG</sequence>
<feature type="transmembrane region" description="Helical" evidence="1">
    <location>
        <begin position="61"/>
        <end position="82"/>
    </location>
</feature>
<evidence type="ECO:0000256" key="1">
    <source>
        <dbReference type="SAM" id="Phobius"/>
    </source>
</evidence>
<keyword evidence="1" id="KW-0472">Membrane</keyword>
<dbReference type="Proteomes" id="UP000263642">
    <property type="component" value="Unassembled WGS sequence"/>
</dbReference>
<comment type="caution">
    <text evidence="2">The sequence shown here is derived from an EMBL/GenBank/DDBJ whole genome shotgun (WGS) entry which is preliminary data.</text>
</comment>
<keyword evidence="1" id="KW-1133">Transmembrane helix</keyword>
<dbReference type="Pfam" id="PF13430">
    <property type="entry name" value="DUF4112"/>
    <property type="match status" value="1"/>
</dbReference>
<protein>
    <submittedName>
        <fullName evidence="2">DUF4112 domain-containing protein</fullName>
    </submittedName>
</protein>
<keyword evidence="1" id="KW-0812">Transmembrane</keyword>